<sequence>MEKRGGQSQSSGVCETVTVR</sequence>
<organism evidence="2">
    <name type="scientific">Arundo donax</name>
    <name type="common">Giant reed</name>
    <name type="synonym">Donax arundinaceus</name>
    <dbReference type="NCBI Taxonomy" id="35708"/>
    <lineage>
        <taxon>Eukaryota</taxon>
        <taxon>Viridiplantae</taxon>
        <taxon>Streptophyta</taxon>
        <taxon>Embryophyta</taxon>
        <taxon>Tracheophyta</taxon>
        <taxon>Spermatophyta</taxon>
        <taxon>Magnoliopsida</taxon>
        <taxon>Liliopsida</taxon>
        <taxon>Poales</taxon>
        <taxon>Poaceae</taxon>
        <taxon>PACMAD clade</taxon>
        <taxon>Arundinoideae</taxon>
        <taxon>Arundineae</taxon>
        <taxon>Arundo</taxon>
    </lineage>
</organism>
<feature type="region of interest" description="Disordered" evidence="1">
    <location>
        <begin position="1"/>
        <end position="20"/>
    </location>
</feature>
<reference evidence="2" key="2">
    <citation type="journal article" date="2015" name="Data Brief">
        <title>Shoot transcriptome of the giant reed, Arundo donax.</title>
        <authorList>
            <person name="Barrero R.A."/>
            <person name="Guerrero F.D."/>
            <person name="Moolhuijzen P."/>
            <person name="Goolsby J.A."/>
            <person name="Tidwell J."/>
            <person name="Bellgard S.E."/>
            <person name="Bellgard M.I."/>
        </authorList>
    </citation>
    <scope>NUCLEOTIDE SEQUENCE</scope>
    <source>
        <tissue evidence="2">Shoot tissue taken approximately 20 cm above the soil surface</tissue>
    </source>
</reference>
<accession>A0A0A9AS81</accession>
<protein>
    <submittedName>
        <fullName evidence="2">Uncharacterized protein</fullName>
    </submittedName>
</protein>
<proteinExistence type="predicted"/>
<name>A0A0A9AS81_ARUDO</name>
<evidence type="ECO:0000313" key="2">
    <source>
        <dbReference type="EMBL" id="JAD52718.1"/>
    </source>
</evidence>
<reference evidence="2" key="1">
    <citation type="submission" date="2014-09" db="EMBL/GenBank/DDBJ databases">
        <authorList>
            <person name="Magalhaes I.L.F."/>
            <person name="Oliveira U."/>
            <person name="Santos F.R."/>
            <person name="Vidigal T.H.D.A."/>
            <person name="Brescovit A.D."/>
            <person name="Santos A.J."/>
        </authorList>
    </citation>
    <scope>NUCLEOTIDE SEQUENCE</scope>
    <source>
        <tissue evidence="2">Shoot tissue taken approximately 20 cm above the soil surface</tissue>
    </source>
</reference>
<dbReference type="EMBL" id="GBRH01245177">
    <property type="protein sequence ID" value="JAD52718.1"/>
    <property type="molecule type" value="Transcribed_RNA"/>
</dbReference>
<dbReference type="AlphaFoldDB" id="A0A0A9AS81"/>
<evidence type="ECO:0000256" key="1">
    <source>
        <dbReference type="SAM" id="MobiDB-lite"/>
    </source>
</evidence>